<evidence type="ECO:0000256" key="16">
    <source>
        <dbReference type="PIRSR" id="PIRSR038001-1"/>
    </source>
</evidence>
<dbReference type="PROSITE" id="PS50208">
    <property type="entry name" value="CASPASE_P20"/>
    <property type="match status" value="1"/>
</dbReference>
<dbReference type="InterPro" id="IPR002398">
    <property type="entry name" value="Pept_C14"/>
</dbReference>
<dbReference type="GeneID" id="109463126"/>
<keyword evidence="21" id="KW-1185">Reference proteome</keyword>
<dbReference type="KEGG" id="bbel:109463126"/>
<dbReference type="PIRSF" id="PIRSF038001">
    <property type="entry name" value="Caspase_ICE"/>
    <property type="match status" value="1"/>
</dbReference>
<sequence length="341" mass="38487">MSERKRQGRSNPRPRQSSESEVSEDSSLEEDEDDGKISVKVKPCTYDFWTRTRKEKGPYRMRRRPRGYALILSNTKFDNSPNRKGGEADLSNMIALFEGLSFETYILPNMNARTMKRKISKFSKRKDHEQMDCCVVVLMSHGHKGVISGTDNKPVNLEDIFKMFDNENCPLLKGKPKLFFIQACRGGKVDKGVAAPEDEDDSATADLQALMEKLLHQPAASDEDEADETRPRVIPTRTDMLCCYPTQFGHKAFRGTKSGSWFIRIITEVFMEDAKDSSLYEMMTRVNNRVCKQTASSSSNPSIHGGKAVAEFFSSLRKELYFFPGAPFPKKPKSSETTAGG</sequence>
<evidence type="ECO:0000256" key="7">
    <source>
        <dbReference type="ARBA" id="ARBA00022703"/>
    </source>
</evidence>
<dbReference type="AlphaFoldDB" id="A0A6P4YEM7"/>
<comment type="similarity">
    <text evidence="3 17">Belongs to the peptidase C14A family.</text>
</comment>
<dbReference type="GO" id="GO:0006915">
    <property type="term" value="P:apoptotic process"/>
    <property type="evidence" value="ECO:0007669"/>
    <property type="project" value="UniProtKB-KW"/>
</dbReference>
<dbReference type="Proteomes" id="UP000515135">
    <property type="component" value="Unplaced"/>
</dbReference>
<evidence type="ECO:0000256" key="1">
    <source>
        <dbReference type="ARBA" id="ARBA00004123"/>
    </source>
</evidence>
<dbReference type="PRINTS" id="PR00376">
    <property type="entry name" value="IL1BCENZYME"/>
</dbReference>
<protein>
    <recommendedName>
        <fullName evidence="15">Caspase-8</fullName>
        <ecNumber evidence="14">3.4.22.61</ecNumber>
    </recommendedName>
</protein>
<feature type="domain" description="Caspase family p10" evidence="19">
    <location>
        <begin position="234"/>
        <end position="324"/>
    </location>
</feature>
<evidence type="ECO:0000256" key="18">
    <source>
        <dbReference type="SAM" id="MobiDB-lite"/>
    </source>
</evidence>
<dbReference type="PANTHER" id="PTHR47901:SF8">
    <property type="entry name" value="CASPASE-3"/>
    <property type="match status" value="1"/>
</dbReference>
<dbReference type="InterPro" id="IPR015917">
    <property type="entry name" value="Pept_C14A"/>
</dbReference>
<comment type="catalytic activity">
    <reaction evidence="13">
        <text>Strict requirement for Asp at position P1 and has a preferred cleavage sequence of (Leu/Asp/Val)-Glu-Thr-Asp-|-(Gly/Ser/Ala).</text>
        <dbReference type="EC" id="3.4.22.61"/>
    </reaction>
</comment>
<dbReference type="GO" id="GO:0010467">
    <property type="term" value="P:gene expression"/>
    <property type="evidence" value="ECO:0007669"/>
    <property type="project" value="UniProtKB-ARBA"/>
</dbReference>
<dbReference type="EC" id="3.4.22.61" evidence="14"/>
<accession>A0A6P4YEM7</accession>
<feature type="active site" evidence="16">
    <location>
        <position position="184"/>
    </location>
</feature>
<dbReference type="Gene3D" id="3.40.50.1460">
    <property type="match status" value="1"/>
</dbReference>
<evidence type="ECO:0000256" key="2">
    <source>
        <dbReference type="ARBA" id="ARBA00004496"/>
    </source>
</evidence>
<dbReference type="InterPro" id="IPR033139">
    <property type="entry name" value="Caspase_cys_AS"/>
</dbReference>
<dbReference type="Pfam" id="PF00656">
    <property type="entry name" value="Peptidase_C14"/>
    <property type="match status" value="1"/>
</dbReference>
<dbReference type="PROSITE" id="PS01122">
    <property type="entry name" value="CASPASE_CYS"/>
    <property type="match status" value="1"/>
</dbReference>
<keyword evidence="11" id="KW-0865">Zymogen</keyword>
<evidence type="ECO:0000256" key="3">
    <source>
        <dbReference type="ARBA" id="ARBA00010134"/>
    </source>
</evidence>
<evidence type="ECO:0000256" key="9">
    <source>
        <dbReference type="ARBA" id="ARBA00022801"/>
    </source>
</evidence>
<dbReference type="InterPro" id="IPR029030">
    <property type="entry name" value="Caspase-like_dom_sf"/>
</dbReference>
<keyword evidence="7" id="KW-0053">Apoptosis</keyword>
<evidence type="ECO:0000313" key="21">
    <source>
        <dbReference type="Proteomes" id="UP000515135"/>
    </source>
</evidence>
<dbReference type="GO" id="GO:0004197">
    <property type="term" value="F:cysteine-type endopeptidase activity"/>
    <property type="evidence" value="ECO:0007669"/>
    <property type="project" value="InterPro"/>
</dbReference>
<organism evidence="21 22">
    <name type="scientific">Branchiostoma belcheri</name>
    <name type="common">Amphioxus</name>
    <dbReference type="NCBI Taxonomy" id="7741"/>
    <lineage>
        <taxon>Eukaryota</taxon>
        <taxon>Metazoa</taxon>
        <taxon>Chordata</taxon>
        <taxon>Cephalochordata</taxon>
        <taxon>Leptocardii</taxon>
        <taxon>Amphioxiformes</taxon>
        <taxon>Branchiostomatidae</taxon>
        <taxon>Branchiostoma</taxon>
    </lineage>
</organism>
<proteinExistence type="inferred from homology"/>
<dbReference type="GO" id="GO:0005737">
    <property type="term" value="C:cytoplasm"/>
    <property type="evidence" value="ECO:0007669"/>
    <property type="project" value="UniProtKB-SubCell"/>
</dbReference>
<keyword evidence="6" id="KW-0645">Protease</keyword>
<evidence type="ECO:0000256" key="5">
    <source>
        <dbReference type="ARBA" id="ARBA00022553"/>
    </source>
</evidence>
<keyword evidence="8" id="KW-0677">Repeat</keyword>
<evidence type="ECO:0000256" key="4">
    <source>
        <dbReference type="ARBA" id="ARBA00022490"/>
    </source>
</evidence>
<evidence type="ECO:0000256" key="17">
    <source>
        <dbReference type="RuleBase" id="RU003971"/>
    </source>
</evidence>
<feature type="domain" description="Caspase family p20" evidence="20">
    <location>
        <begin position="65"/>
        <end position="188"/>
    </location>
</feature>
<reference evidence="22" key="1">
    <citation type="submission" date="2025-08" db="UniProtKB">
        <authorList>
            <consortium name="RefSeq"/>
        </authorList>
    </citation>
    <scope>IDENTIFICATION</scope>
    <source>
        <tissue evidence="22">Gonad</tissue>
    </source>
</reference>
<dbReference type="SMART" id="SM00115">
    <property type="entry name" value="CASc"/>
    <property type="match status" value="1"/>
</dbReference>
<dbReference type="InterPro" id="IPR001309">
    <property type="entry name" value="Pept_C14_p20"/>
</dbReference>
<evidence type="ECO:0000256" key="11">
    <source>
        <dbReference type="ARBA" id="ARBA00023145"/>
    </source>
</evidence>
<evidence type="ECO:0000256" key="14">
    <source>
        <dbReference type="ARBA" id="ARBA00066479"/>
    </source>
</evidence>
<dbReference type="FunFam" id="3.40.50.1460:FF:000008">
    <property type="entry name" value="caspase-8 isoform X1"/>
    <property type="match status" value="1"/>
</dbReference>
<keyword evidence="10" id="KW-0788">Thiol protease</keyword>
<dbReference type="GO" id="GO:0005886">
    <property type="term" value="C:plasma membrane"/>
    <property type="evidence" value="ECO:0007669"/>
    <property type="project" value="UniProtKB-ARBA"/>
</dbReference>
<feature type="active site" evidence="16">
    <location>
        <position position="141"/>
    </location>
</feature>
<comment type="subcellular location">
    <subcellularLocation>
        <location evidence="2">Cytoplasm</location>
    </subcellularLocation>
    <subcellularLocation>
        <location evidence="1">Nucleus</location>
    </subcellularLocation>
</comment>
<dbReference type="SUPFAM" id="SSF52129">
    <property type="entry name" value="Caspase-like"/>
    <property type="match status" value="1"/>
</dbReference>
<dbReference type="RefSeq" id="XP_019615401.1">
    <property type="nucleotide sequence ID" value="XM_019759842.1"/>
</dbReference>
<dbReference type="PROSITE" id="PS01121">
    <property type="entry name" value="CASPASE_HIS"/>
    <property type="match status" value="1"/>
</dbReference>
<evidence type="ECO:0000256" key="12">
    <source>
        <dbReference type="ARBA" id="ARBA00023242"/>
    </source>
</evidence>
<evidence type="ECO:0000259" key="20">
    <source>
        <dbReference type="PROSITE" id="PS50208"/>
    </source>
</evidence>
<evidence type="ECO:0000259" key="19">
    <source>
        <dbReference type="PROSITE" id="PS50207"/>
    </source>
</evidence>
<name>A0A6P4YEM7_BRABE</name>
<gene>
    <name evidence="22" type="primary">LOC109463126</name>
</gene>
<evidence type="ECO:0000256" key="8">
    <source>
        <dbReference type="ARBA" id="ARBA00022737"/>
    </source>
</evidence>
<keyword evidence="4" id="KW-0963">Cytoplasm</keyword>
<dbReference type="InterPro" id="IPR011600">
    <property type="entry name" value="Pept_C14_caspase"/>
</dbReference>
<feature type="region of interest" description="Disordered" evidence="18">
    <location>
        <begin position="1"/>
        <end position="36"/>
    </location>
</feature>
<evidence type="ECO:0000256" key="10">
    <source>
        <dbReference type="ARBA" id="ARBA00022807"/>
    </source>
</evidence>
<evidence type="ECO:0000313" key="22">
    <source>
        <dbReference type="RefSeq" id="XP_019615401.1"/>
    </source>
</evidence>
<evidence type="ECO:0000256" key="15">
    <source>
        <dbReference type="ARBA" id="ARBA00068172"/>
    </source>
</evidence>
<dbReference type="CDD" id="cd00032">
    <property type="entry name" value="CASc"/>
    <property type="match status" value="1"/>
</dbReference>
<dbReference type="GO" id="GO:0032991">
    <property type="term" value="C:protein-containing complex"/>
    <property type="evidence" value="ECO:0007669"/>
    <property type="project" value="UniProtKB-ARBA"/>
</dbReference>
<dbReference type="GO" id="GO:0042981">
    <property type="term" value="P:regulation of apoptotic process"/>
    <property type="evidence" value="ECO:0007669"/>
    <property type="project" value="UniProtKB-ARBA"/>
</dbReference>
<dbReference type="PROSITE" id="PS50207">
    <property type="entry name" value="CASPASE_P10"/>
    <property type="match status" value="1"/>
</dbReference>
<dbReference type="GO" id="GO:0006508">
    <property type="term" value="P:proteolysis"/>
    <property type="evidence" value="ECO:0007669"/>
    <property type="project" value="UniProtKB-KW"/>
</dbReference>
<dbReference type="InterPro" id="IPR002138">
    <property type="entry name" value="Pept_C14_p10"/>
</dbReference>
<dbReference type="OrthoDB" id="10004338at2759"/>
<dbReference type="InterPro" id="IPR016129">
    <property type="entry name" value="Caspase_his_AS"/>
</dbReference>
<evidence type="ECO:0000256" key="6">
    <source>
        <dbReference type="ARBA" id="ARBA00022670"/>
    </source>
</evidence>
<keyword evidence="9" id="KW-0378">Hydrolase</keyword>
<keyword evidence="5" id="KW-0597">Phosphoprotein</keyword>
<evidence type="ECO:0000256" key="13">
    <source>
        <dbReference type="ARBA" id="ARBA00051626"/>
    </source>
</evidence>
<dbReference type="GO" id="GO:0005634">
    <property type="term" value="C:nucleus"/>
    <property type="evidence" value="ECO:0007669"/>
    <property type="project" value="UniProtKB-SubCell"/>
</dbReference>
<keyword evidence="12" id="KW-0539">Nucleus</keyword>
<dbReference type="PANTHER" id="PTHR47901">
    <property type="entry name" value="CASPASE RECRUITMENT DOMAIN-CONTAINING PROTEIN 18"/>
    <property type="match status" value="1"/>
</dbReference>
<feature type="compositionally biased region" description="Acidic residues" evidence="18">
    <location>
        <begin position="21"/>
        <end position="34"/>
    </location>
</feature>